<accession>A0A2N0R2M2</accession>
<dbReference type="AlphaFoldDB" id="A0A2N0R2M2"/>
<gene>
    <name evidence="1" type="ORF">RhiirA1_472306</name>
</gene>
<dbReference type="VEuPathDB" id="FungiDB:FUN_022714"/>
<evidence type="ECO:0000313" key="2">
    <source>
        <dbReference type="Proteomes" id="UP000232688"/>
    </source>
</evidence>
<comment type="caution">
    <text evidence="1">The sequence shown here is derived from an EMBL/GenBank/DDBJ whole genome shotgun (WGS) entry which is preliminary data.</text>
</comment>
<proteinExistence type="predicted"/>
<dbReference type="VEuPathDB" id="FungiDB:RhiirA1_472306"/>
<dbReference type="EMBL" id="LLXH01001789">
    <property type="protein sequence ID" value="PKC57562.1"/>
    <property type="molecule type" value="Genomic_DNA"/>
</dbReference>
<name>A0A2N0R2M2_9GLOM</name>
<organism evidence="1 2">
    <name type="scientific">Rhizophagus irregularis</name>
    <dbReference type="NCBI Taxonomy" id="588596"/>
    <lineage>
        <taxon>Eukaryota</taxon>
        <taxon>Fungi</taxon>
        <taxon>Fungi incertae sedis</taxon>
        <taxon>Mucoromycota</taxon>
        <taxon>Glomeromycotina</taxon>
        <taxon>Glomeromycetes</taxon>
        <taxon>Glomerales</taxon>
        <taxon>Glomeraceae</taxon>
        <taxon>Rhizophagus</taxon>
    </lineage>
</organism>
<evidence type="ECO:0000313" key="1">
    <source>
        <dbReference type="EMBL" id="PKC57562.1"/>
    </source>
</evidence>
<dbReference type="Proteomes" id="UP000232688">
    <property type="component" value="Unassembled WGS sequence"/>
</dbReference>
<reference evidence="1 2" key="1">
    <citation type="submission" date="2017-10" db="EMBL/GenBank/DDBJ databases">
        <title>Extensive intraspecific genome diversity in a model arbuscular mycorrhizal fungus.</title>
        <authorList>
            <person name="Chen E.C.H."/>
            <person name="Morin E."/>
            <person name="Baudet D."/>
            <person name="Noel J."/>
            <person name="Ndikumana S."/>
            <person name="Charron P."/>
            <person name="St-Onge C."/>
            <person name="Giorgi J."/>
            <person name="Grigoriev I.V."/>
            <person name="Roux C."/>
            <person name="Martin F.M."/>
            <person name="Corradi N."/>
        </authorList>
    </citation>
    <scope>NUCLEOTIDE SEQUENCE [LARGE SCALE GENOMIC DNA]</scope>
    <source>
        <strain evidence="1 2">A1</strain>
    </source>
</reference>
<protein>
    <submittedName>
        <fullName evidence="1">Uncharacterized protein</fullName>
    </submittedName>
</protein>
<reference evidence="1 2" key="2">
    <citation type="submission" date="2017-10" db="EMBL/GenBank/DDBJ databases">
        <title>Genome analyses suggest a sexual origin of heterokaryosis in a supposedly ancient asexual fungus.</title>
        <authorList>
            <person name="Corradi N."/>
            <person name="Sedzielewska K."/>
            <person name="Noel J."/>
            <person name="Charron P."/>
            <person name="Farinelli L."/>
            <person name="Marton T."/>
            <person name="Kruger M."/>
            <person name="Pelin A."/>
            <person name="Brachmann A."/>
            <person name="Corradi N."/>
        </authorList>
    </citation>
    <scope>NUCLEOTIDE SEQUENCE [LARGE SCALE GENOMIC DNA]</scope>
    <source>
        <strain evidence="1 2">A1</strain>
    </source>
</reference>
<dbReference type="VEuPathDB" id="FungiDB:RhiirFUN_025294"/>
<sequence>MKEKNFTGPNNCEIRFSAAMYFRSKKLVNYHITETELSDQIRPPTDLSDTESQPRTDDISYQIVQSVEQSLPNSQYALYDNNEGFYIVKMHTPGFIFEDNDFTVIETNLQTKFKVDIVFPRMINTDHPIRANVEHGVTMAMFNIKLNKRKLQII</sequence>